<dbReference type="EMBL" id="JAMXFA010000095">
    <property type="protein sequence ID" value="MCT7981658.1"/>
    <property type="molecule type" value="Genomic_DNA"/>
</dbReference>
<organism evidence="1 2">
    <name type="scientific">Laspinema olomoucense D3b</name>
    <dbReference type="NCBI Taxonomy" id="2953688"/>
    <lineage>
        <taxon>Bacteria</taxon>
        <taxon>Bacillati</taxon>
        <taxon>Cyanobacteriota</taxon>
        <taxon>Cyanophyceae</taxon>
        <taxon>Oscillatoriophycideae</taxon>
        <taxon>Oscillatoriales</taxon>
        <taxon>Laspinemataceae</taxon>
        <taxon>Laspinema</taxon>
        <taxon>Laspinema olomoucense</taxon>
    </lineage>
</organism>
<evidence type="ECO:0000313" key="2">
    <source>
        <dbReference type="Proteomes" id="UP001525961"/>
    </source>
</evidence>
<evidence type="ECO:0008006" key="3">
    <source>
        <dbReference type="Google" id="ProtNLM"/>
    </source>
</evidence>
<name>A0ABT2NG25_9CYAN</name>
<protein>
    <recommendedName>
        <fullName evidence="3">DUF104 domain-containing protein</fullName>
    </recommendedName>
</protein>
<dbReference type="Proteomes" id="UP001525961">
    <property type="component" value="Unassembled WGS sequence"/>
</dbReference>
<evidence type="ECO:0000313" key="1">
    <source>
        <dbReference type="EMBL" id="MCT7981658.1"/>
    </source>
</evidence>
<proteinExistence type="predicted"/>
<sequence length="76" mass="8407">MEVIRTVQTVKNGQVLLDLPPELSGQQVEIVVFTKKPNPVPRKSLKGVLQSYAKPDLISLESTAWENAAGEKYGDR</sequence>
<gene>
    <name evidence="1" type="ORF">NG792_28450</name>
</gene>
<dbReference type="RefSeq" id="WP_261237804.1">
    <property type="nucleotide sequence ID" value="NZ_JAMXFA010000095.1"/>
</dbReference>
<comment type="caution">
    <text evidence="1">The sequence shown here is derived from an EMBL/GenBank/DDBJ whole genome shotgun (WGS) entry which is preliminary data.</text>
</comment>
<reference evidence="1 2" key="1">
    <citation type="journal article" date="2022" name="Front. Microbiol.">
        <title>High genomic differentiation and limited gene flow indicate recent cryptic speciation within the genus Laspinema (cyanobacteria).</title>
        <authorList>
            <person name="Stanojkovic A."/>
            <person name="Skoupy S."/>
            <person name="Skaloud P."/>
            <person name="Dvorak P."/>
        </authorList>
    </citation>
    <scope>NUCLEOTIDE SEQUENCE [LARGE SCALE GENOMIC DNA]</scope>
    <source>
        <strain evidence="1 2">D3b</strain>
    </source>
</reference>
<keyword evidence="2" id="KW-1185">Reference proteome</keyword>
<accession>A0ABT2NG25</accession>